<proteinExistence type="predicted"/>
<dbReference type="Proteomes" id="UP000325579">
    <property type="component" value="Unassembled WGS sequence"/>
</dbReference>
<dbReference type="AlphaFoldDB" id="A0A5N7DS35"/>
<protein>
    <submittedName>
        <fullName evidence="1">Uncharacterized protein</fullName>
    </submittedName>
</protein>
<reference evidence="1 2" key="1">
    <citation type="submission" date="2019-04" db="EMBL/GenBank/DDBJ databases">
        <authorList>
            <consortium name="DOE Joint Genome Institute"/>
            <person name="Mondo S."/>
            <person name="Kjaerbolling I."/>
            <person name="Vesth T."/>
            <person name="Frisvad J.C."/>
            <person name="Nybo J.L."/>
            <person name="Theobald S."/>
            <person name="Kildgaard S."/>
            <person name="Isbrandt T."/>
            <person name="Kuo A."/>
            <person name="Sato A."/>
            <person name="Lyhne E.K."/>
            <person name="Kogle M.E."/>
            <person name="Wiebenga A."/>
            <person name="Kun R.S."/>
            <person name="Lubbers R.J."/>
            <person name="Makela M.R."/>
            <person name="Barry K."/>
            <person name="Chovatia M."/>
            <person name="Clum A."/>
            <person name="Daum C."/>
            <person name="Haridas S."/>
            <person name="He G."/>
            <person name="LaButti K."/>
            <person name="Lipzen A."/>
            <person name="Riley R."/>
            <person name="Salamov A."/>
            <person name="Simmons B.A."/>
            <person name="Magnuson J.K."/>
            <person name="Henrissat B."/>
            <person name="Mortensen U.H."/>
            <person name="Larsen T.O."/>
            <person name="Devries R.P."/>
            <person name="Grigoriev I.V."/>
            <person name="Machida M."/>
            <person name="Baker S.E."/>
            <person name="Andersen M.R."/>
            <person name="Cantor M.N."/>
            <person name="Hua S.X."/>
        </authorList>
    </citation>
    <scope>NUCLEOTIDE SEQUENCE [LARGE SCALE GENOMIC DNA]</scope>
    <source>
        <strain evidence="1 2">CBS 119388</strain>
    </source>
</reference>
<dbReference type="RefSeq" id="XP_031946571.1">
    <property type="nucleotide sequence ID" value="XM_032078363.1"/>
</dbReference>
<sequence length="157" mass="18286">MILLYSLHRIIRINELLLTSYSAATESGDIRLQLSNTSVLSSRIFFIIHHYTCETPVWVNGINRLRMKHNPYRMTVQKLVILRICLDKQWTLHDIYVAASLVDNYVKKHHGCSSIIYCYGYNSGVKMGEQNARPLRYLDRKRQTSIIQLASREVITT</sequence>
<accession>A0A5N7DS35</accession>
<organism evidence="1 2">
    <name type="scientific">Aspergillus pseudonomiae</name>
    <dbReference type="NCBI Taxonomy" id="1506151"/>
    <lineage>
        <taxon>Eukaryota</taxon>
        <taxon>Fungi</taxon>
        <taxon>Dikarya</taxon>
        <taxon>Ascomycota</taxon>
        <taxon>Pezizomycotina</taxon>
        <taxon>Eurotiomycetes</taxon>
        <taxon>Eurotiomycetidae</taxon>
        <taxon>Eurotiales</taxon>
        <taxon>Aspergillaceae</taxon>
        <taxon>Aspergillus</taxon>
        <taxon>Aspergillus subgen. Circumdati</taxon>
    </lineage>
</organism>
<gene>
    <name evidence="1" type="ORF">BDV37DRAFT_110215</name>
</gene>
<evidence type="ECO:0000313" key="1">
    <source>
        <dbReference type="EMBL" id="KAE8409252.1"/>
    </source>
</evidence>
<evidence type="ECO:0000313" key="2">
    <source>
        <dbReference type="Proteomes" id="UP000325579"/>
    </source>
</evidence>
<name>A0A5N7DS35_9EURO</name>
<dbReference type="EMBL" id="ML736740">
    <property type="protein sequence ID" value="KAE8409252.1"/>
    <property type="molecule type" value="Genomic_DNA"/>
</dbReference>
<accession>A0A5N6IF15</accession>
<keyword evidence="2" id="KW-1185">Reference proteome</keyword>
<dbReference type="GeneID" id="43663054"/>